<sequence>MVKRVKFARCRISKNSKSSREKLENKMLPMPMVSLLLNTQATESNVRMPPAQVKKLKIRSRSLTDTKDQVKPIDIMHIKRTIDMIVRRAQNKEKVKENIVVKHNTVKLSTIPKIIDLGQVLQPKFL</sequence>
<keyword evidence="2" id="KW-1185">Reference proteome</keyword>
<protein>
    <submittedName>
        <fullName evidence="1">Uncharacterized protein</fullName>
    </submittedName>
</protein>
<dbReference type="Proteomes" id="UP000187209">
    <property type="component" value="Unassembled WGS sequence"/>
</dbReference>
<accession>A0A1R2C6S2</accession>
<dbReference type="AlphaFoldDB" id="A0A1R2C6S2"/>
<proteinExistence type="predicted"/>
<comment type="caution">
    <text evidence="1">The sequence shown here is derived from an EMBL/GenBank/DDBJ whole genome shotgun (WGS) entry which is preliminary data.</text>
</comment>
<evidence type="ECO:0000313" key="1">
    <source>
        <dbReference type="EMBL" id="OMJ84689.1"/>
    </source>
</evidence>
<reference evidence="1 2" key="1">
    <citation type="submission" date="2016-11" db="EMBL/GenBank/DDBJ databases">
        <title>The macronuclear genome of Stentor coeruleus: a giant cell with tiny introns.</title>
        <authorList>
            <person name="Slabodnick M."/>
            <person name="Ruby J.G."/>
            <person name="Reiff S.B."/>
            <person name="Swart E.C."/>
            <person name="Gosai S."/>
            <person name="Prabakaran S."/>
            <person name="Witkowska E."/>
            <person name="Larue G.E."/>
            <person name="Fisher S."/>
            <person name="Freeman R.M."/>
            <person name="Gunawardena J."/>
            <person name="Chu W."/>
            <person name="Stover N.A."/>
            <person name="Gregory B.D."/>
            <person name="Nowacki M."/>
            <person name="Derisi J."/>
            <person name="Roy S.W."/>
            <person name="Marshall W.F."/>
            <person name="Sood P."/>
        </authorList>
    </citation>
    <scope>NUCLEOTIDE SEQUENCE [LARGE SCALE GENOMIC DNA]</scope>
    <source>
        <strain evidence="1">WM001</strain>
    </source>
</reference>
<organism evidence="1 2">
    <name type="scientific">Stentor coeruleus</name>
    <dbReference type="NCBI Taxonomy" id="5963"/>
    <lineage>
        <taxon>Eukaryota</taxon>
        <taxon>Sar</taxon>
        <taxon>Alveolata</taxon>
        <taxon>Ciliophora</taxon>
        <taxon>Postciliodesmatophora</taxon>
        <taxon>Heterotrichea</taxon>
        <taxon>Heterotrichida</taxon>
        <taxon>Stentoridae</taxon>
        <taxon>Stentor</taxon>
    </lineage>
</organism>
<evidence type="ECO:0000313" key="2">
    <source>
        <dbReference type="Proteomes" id="UP000187209"/>
    </source>
</evidence>
<dbReference type="EMBL" id="MPUH01000261">
    <property type="protein sequence ID" value="OMJ84689.1"/>
    <property type="molecule type" value="Genomic_DNA"/>
</dbReference>
<gene>
    <name evidence="1" type="ORF">SteCoe_14147</name>
</gene>
<name>A0A1R2C6S2_9CILI</name>